<keyword evidence="3 4" id="KW-0472">Membrane</keyword>
<evidence type="ECO:0000259" key="5">
    <source>
        <dbReference type="PROSITE" id="PS50850"/>
    </source>
</evidence>
<dbReference type="InterPro" id="IPR050327">
    <property type="entry name" value="Proton-linked_MCT"/>
</dbReference>
<feature type="transmembrane region" description="Helical" evidence="4">
    <location>
        <begin position="269"/>
        <end position="288"/>
    </location>
</feature>
<dbReference type="PANTHER" id="PTHR11360">
    <property type="entry name" value="MONOCARBOXYLATE TRANSPORTER"/>
    <property type="match status" value="1"/>
</dbReference>
<protein>
    <submittedName>
        <fullName evidence="6">Monocarboxylate transporter,MFS_1 family</fullName>
    </submittedName>
</protein>
<dbReference type="SUPFAM" id="SSF103473">
    <property type="entry name" value="MFS general substrate transporter"/>
    <property type="match status" value="1"/>
</dbReference>
<feature type="transmembrane region" description="Helical" evidence="4">
    <location>
        <begin position="50"/>
        <end position="70"/>
    </location>
</feature>
<feature type="transmembrane region" description="Helical" evidence="4">
    <location>
        <begin position="324"/>
        <end position="346"/>
    </location>
</feature>
<evidence type="ECO:0000256" key="1">
    <source>
        <dbReference type="ARBA" id="ARBA00022692"/>
    </source>
</evidence>
<dbReference type="EMBL" id="APJX01000001">
    <property type="protein sequence ID" value="EMS81682.1"/>
    <property type="molecule type" value="Genomic_DNA"/>
</dbReference>
<evidence type="ECO:0000313" key="7">
    <source>
        <dbReference type="Proteomes" id="UP000014216"/>
    </source>
</evidence>
<dbReference type="PATRIC" id="fig|1286635.3.peg.863"/>
<name>S0G843_9BACT</name>
<feature type="transmembrane region" description="Helical" evidence="4">
    <location>
        <begin position="106"/>
        <end position="130"/>
    </location>
</feature>
<evidence type="ECO:0000313" key="6">
    <source>
        <dbReference type="EMBL" id="EMS81682.1"/>
    </source>
</evidence>
<feature type="transmembrane region" description="Helical" evidence="4">
    <location>
        <begin position="171"/>
        <end position="191"/>
    </location>
</feature>
<dbReference type="Gene3D" id="1.20.1250.20">
    <property type="entry name" value="MFS general substrate transporter like domains"/>
    <property type="match status" value="2"/>
</dbReference>
<organism evidence="6 7">
    <name type="scientific">Desulfotignum phosphitoxidans DSM 13687</name>
    <dbReference type="NCBI Taxonomy" id="1286635"/>
    <lineage>
        <taxon>Bacteria</taxon>
        <taxon>Pseudomonadati</taxon>
        <taxon>Thermodesulfobacteriota</taxon>
        <taxon>Desulfobacteria</taxon>
        <taxon>Desulfobacterales</taxon>
        <taxon>Desulfobacteraceae</taxon>
        <taxon>Desulfotignum</taxon>
    </lineage>
</organism>
<gene>
    <name evidence="6" type="ORF">Dpo_1c08230</name>
</gene>
<keyword evidence="1 4" id="KW-0812">Transmembrane</keyword>
<dbReference type="InterPro" id="IPR036259">
    <property type="entry name" value="MFS_trans_sf"/>
</dbReference>
<dbReference type="InterPro" id="IPR020846">
    <property type="entry name" value="MFS_dom"/>
</dbReference>
<dbReference type="PROSITE" id="PS50850">
    <property type="entry name" value="MFS"/>
    <property type="match status" value="1"/>
</dbReference>
<feature type="transmembrane region" description="Helical" evidence="4">
    <location>
        <begin position="387"/>
        <end position="408"/>
    </location>
</feature>
<dbReference type="InterPro" id="IPR024671">
    <property type="entry name" value="Atg22-like"/>
</dbReference>
<comment type="caution">
    <text evidence="6">The sequence shown here is derived from an EMBL/GenBank/DDBJ whole genome shotgun (WGS) entry which is preliminary data.</text>
</comment>
<feature type="transmembrane region" description="Helical" evidence="4">
    <location>
        <begin position="358"/>
        <end position="381"/>
    </location>
</feature>
<dbReference type="Pfam" id="PF07690">
    <property type="entry name" value="MFS_1"/>
    <property type="match status" value="1"/>
</dbReference>
<dbReference type="InterPro" id="IPR011701">
    <property type="entry name" value="MFS"/>
</dbReference>
<evidence type="ECO:0000256" key="3">
    <source>
        <dbReference type="ARBA" id="ARBA00023136"/>
    </source>
</evidence>
<proteinExistence type="predicted"/>
<evidence type="ECO:0000256" key="4">
    <source>
        <dbReference type="SAM" id="Phobius"/>
    </source>
</evidence>
<keyword evidence="7" id="KW-1185">Reference proteome</keyword>
<dbReference type="OrthoDB" id="9793415at2"/>
<dbReference type="AlphaFoldDB" id="S0G843"/>
<accession>S0G843</accession>
<feature type="transmembrane region" description="Helical" evidence="4">
    <location>
        <begin position="82"/>
        <end position="100"/>
    </location>
</feature>
<dbReference type="Pfam" id="PF11700">
    <property type="entry name" value="ATG22"/>
    <property type="match status" value="1"/>
</dbReference>
<dbReference type="GO" id="GO:0022857">
    <property type="term" value="F:transmembrane transporter activity"/>
    <property type="evidence" value="ECO:0007669"/>
    <property type="project" value="InterPro"/>
</dbReference>
<keyword evidence="2 4" id="KW-1133">Transmembrane helix</keyword>
<evidence type="ECO:0000256" key="2">
    <source>
        <dbReference type="ARBA" id="ARBA00022989"/>
    </source>
</evidence>
<feature type="transmembrane region" description="Helical" evidence="4">
    <location>
        <begin position="12"/>
        <end position="38"/>
    </location>
</feature>
<sequence>MRSGHGKSRDRYSRTIIAACFSVQALGIGTYISFGVFFNPLMDAFGWSRAAISGASSTAFFFAGLFGILVGRLNDRFGPRMLMRVAAVFLGLGFALMSQVSTLLQLYLVFGLVFGIGLSAVDVIALSTIARWFALNRGKMTGIVKVGTGAGQFTVPILASLLIAATGFQNAFIILGICAFALLMIIARFLYRDPDIYDAGQTGPAVPVPPFSDPGIRPRQTAGIDYSQALKSPKLWLLCLSNLLVVFCLMSIMLHIVPYARDMGISPHWAAGILAAIGAVSMAGRFAGGLLIDRTGSKRIMVISFILLLTALVWLTRADTRWELYAFAFIYGIAHGGFFTAISPIVAELFGIRSHGGLFGIVVCFGTTGGALGPFVTGLMFDRFLNYTAAFTALILIAAVAFVLMLCLKTGVRR</sequence>
<feature type="domain" description="Major facilitator superfamily (MFS) profile" evidence="5">
    <location>
        <begin position="15"/>
        <end position="413"/>
    </location>
</feature>
<dbReference type="Proteomes" id="UP000014216">
    <property type="component" value="Unassembled WGS sequence"/>
</dbReference>
<feature type="transmembrane region" description="Helical" evidence="4">
    <location>
        <begin position="300"/>
        <end position="318"/>
    </location>
</feature>
<feature type="transmembrane region" description="Helical" evidence="4">
    <location>
        <begin position="142"/>
        <end position="165"/>
    </location>
</feature>
<dbReference type="CDD" id="cd17355">
    <property type="entry name" value="MFS_YcxA_like"/>
    <property type="match status" value="1"/>
</dbReference>
<dbReference type="PANTHER" id="PTHR11360:SF284">
    <property type="entry name" value="EG:103B4.3 PROTEIN-RELATED"/>
    <property type="match status" value="1"/>
</dbReference>
<reference evidence="6 7" key="1">
    <citation type="journal article" date="2013" name="Genome Announc.">
        <title>Draft Genome Sequence of Desulfotignum phosphitoxidans DSM 13687 Strain FiPS-3.</title>
        <authorList>
            <person name="Poehlein A."/>
            <person name="Daniel R."/>
            <person name="Simeonova D.D."/>
        </authorList>
    </citation>
    <scope>NUCLEOTIDE SEQUENCE [LARGE SCALE GENOMIC DNA]</scope>
    <source>
        <strain evidence="6 7">DSM 13687</strain>
    </source>
</reference>
<dbReference type="RefSeq" id="WP_006964446.1">
    <property type="nucleotide sequence ID" value="NZ_APJX01000001.1"/>
</dbReference>
<feature type="transmembrane region" description="Helical" evidence="4">
    <location>
        <begin position="235"/>
        <end position="257"/>
    </location>
</feature>